<evidence type="ECO:0000259" key="5">
    <source>
        <dbReference type="PROSITE" id="PS50016"/>
    </source>
</evidence>
<keyword evidence="8" id="KW-1185">Reference proteome</keyword>
<organism evidence="7 8">
    <name type="scientific">Pogonophryne albipinna</name>
    <dbReference type="NCBI Taxonomy" id="1090488"/>
    <lineage>
        <taxon>Eukaryota</taxon>
        <taxon>Metazoa</taxon>
        <taxon>Chordata</taxon>
        <taxon>Craniata</taxon>
        <taxon>Vertebrata</taxon>
        <taxon>Euteleostomi</taxon>
        <taxon>Actinopterygii</taxon>
        <taxon>Neopterygii</taxon>
        <taxon>Teleostei</taxon>
        <taxon>Neoteleostei</taxon>
        <taxon>Acanthomorphata</taxon>
        <taxon>Eupercaria</taxon>
        <taxon>Perciformes</taxon>
        <taxon>Notothenioidei</taxon>
        <taxon>Pogonophryne</taxon>
    </lineage>
</organism>
<evidence type="ECO:0008006" key="9">
    <source>
        <dbReference type="Google" id="ProtNLM"/>
    </source>
</evidence>
<dbReference type="InterPro" id="IPR019786">
    <property type="entry name" value="Zinc_finger_PHD-type_CS"/>
</dbReference>
<keyword evidence="1" id="KW-0479">Metal-binding</keyword>
<name>A0AAD6AF84_9TELE</name>
<keyword evidence="3" id="KW-0862">Zinc</keyword>
<dbReference type="InterPro" id="IPR019080">
    <property type="entry name" value="YqaJ_viral_recombinase"/>
</dbReference>
<comment type="caution">
    <text evidence="7">The sequence shown here is derived from an EMBL/GenBank/DDBJ whole genome shotgun (WGS) entry which is preliminary data.</text>
</comment>
<dbReference type="PROSITE" id="PS50016">
    <property type="entry name" value="ZF_PHD_2"/>
    <property type="match status" value="1"/>
</dbReference>
<dbReference type="PANTHER" id="PTHR47526:SF3">
    <property type="entry name" value="PHD-TYPE DOMAIN-CONTAINING PROTEIN"/>
    <property type="match status" value="1"/>
</dbReference>
<evidence type="ECO:0000313" key="7">
    <source>
        <dbReference type="EMBL" id="KAJ4923723.1"/>
    </source>
</evidence>
<dbReference type="GO" id="GO:0006281">
    <property type="term" value="P:DNA repair"/>
    <property type="evidence" value="ECO:0007669"/>
    <property type="project" value="UniProtKB-ARBA"/>
</dbReference>
<dbReference type="GO" id="GO:0008270">
    <property type="term" value="F:zinc ion binding"/>
    <property type="evidence" value="ECO:0007669"/>
    <property type="project" value="UniProtKB-KW"/>
</dbReference>
<dbReference type="Gene3D" id="3.90.320.10">
    <property type="match status" value="1"/>
</dbReference>
<dbReference type="Pfam" id="PF09588">
    <property type="entry name" value="YqaJ"/>
    <property type="match status" value="1"/>
</dbReference>
<feature type="domain" description="SWIM-type" evidence="6">
    <location>
        <begin position="373"/>
        <end position="409"/>
    </location>
</feature>
<dbReference type="SMART" id="SM00249">
    <property type="entry name" value="PHD"/>
    <property type="match status" value="1"/>
</dbReference>
<reference evidence="7" key="1">
    <citation type="submission" date="2022-11" db="EMBL/GenBank/DDBJ databases">
        <title>Chromosome-level genome of Pogonophryne albipinna.</title>
        <authorList>
            <person name="Jo E."/>
        </authorList>
    </citation>
    <scope>NUCLEOTIDE SEQUENCE</scope>
    <source>
        <strain evidence="7">SGF0006</strain>
        <tissue evidence="7">Muscle</tissue>
    </source>
</reference>
<dbReference type="AlphaFoldDB" id="A0AAD6AF84"/>
<dbReference type="EMBL" id="JAPTMU010000025">
    <property type="protein sequence ID" value="KAJ4923723.1"/>
    <property type="molecule type" value="Genomic_DNA"/>
</dbReference>
<dbReference type="PROSITE" id="PS50966">
    <property type="entry name" value="ZF_SWIM"/>
    <property type="match status" value="1"/>
</dbReference>
<dbReference type="SUPFAM" id="SSF57903">
    <property type="entry name" value="FYVE/PHD zinc finger"/>
    <property type="match status" value="1"/>
</dbReference>
<dbReference type="InterPro" id="IPR007527">
    <property type="entry name" value="Znf_SWIM"/>
</dbReference>
<evidence type="ECO:0000256" key="1">
    <source>
        <dbReference type="ARBA" id="ARBA00022723"/>
    </source>
</evidence>
<evidence type="ECO:0000256" key="3">
    <source>
        <dbReference type="ARBA" id="ARBA00022833"/>
    </source>
</evidence>
<protein>
    <recommendedName>
        <fullName evidence="9">Zinc finger PHD-type domain-containing protein</fullName>
    </recommendedName>
</protein>
<dbReference type="InterPro" id="IPR011604">
    <property type="entry name" value="PDDEXK-like_dom_sf"/>
</dbReference>
<dbReference type="InterPro" id="IPR011011">
    <property type="entry name" value="Znf_FYVE_PHD"/>
</dbReference>
<dbReference type="Gene3D" id="3.30.40.10">
    <property type="entry name" value="Zinc/RING finger domain, C3HC4 (zinc finger)"/>
    <property type="match status" value="1"/>
</dbReference>
<evidence type="ECO:0000313" key="8">
    <source>
        <dbReference type="Proteomes" id="UP001219934"/>
    </source>
</evidence>
<keyword evidence="2 4" id="KW-0863">Zinc-finger</keyword>
<dbReference type="InterPro" id="IPR019787">
    <property type="entry name" value="Znf_PHD-finger"/>
</dbReference>
<proteinExistence type="predicted"/>
<dbReference type="InterPro" id="IPR001965">
    <property type="entry name" value="Znf_PHD"/>
</dbReference>
<evidence type="ECO:0000256" key="2">
    <source>
        <dbReference type="ARBA" id="ARBA00022771"/>
    </source>
</evidence>
<evidence type="ECO:0000256" key="4">
    <source>
        <dbReference type="PROSITE-ProRule" id="PRU00325"/>
    </source>
</evidence>
<dbReference type="InterPro" id="IPR011335">
    <property type="entry name" value="Restrct_endonuc-II-like"/>
</dbReference>
<dbReference type="Proteomes" id="UP001219934">
    <property type="component" value="Unassembled WGS sequence"/>
</dbReference>
<dbReference type="PROSITE" id="PS01359">
    <property type="entry name" value="ZF_PHD_1"/>
    <property type="match status" value="1"/>
</dbReference>
<accession>A0AAD6AF84</accession>
<sequence>MENIDEYIWQRRIHHGVRLQNGTVPFPESVKAGLDFNAALERKDKLDPRLLTNAVMLELCAFARTVTQSKIYFLFEMLDFNFDLGVVLDNDHQYYKYARRAHNKIKGVKNRIMTKTHQRHKDKFSLPDISFLVKIIANEQPGRYYPKRNKMVDTSVLTDGSRKTAEPQKTEISEVTSMMKRPGGLRVKARSYPYCEDLGVSLFVRPEDAPKDKLDPNPLTNGVGLELLDFSRVLSGTHNGIVHDLIKQNFGTKLNCTFFSLQLPKLLGRKNACFRTNNSEAFQKETYEIKTLEPKRRKRRKRKSPDYHNLEELVASVHTREAMKNYKALDSYKLLESGWVQTVRHMIPEDTTLTVLRADVTPSFCVNEPPHRPWASVTQRGDVVSAHCDCKAGLGESCSHIGGLLYKVEMIVRVGGARDPACTDVLCTWNEASMKGVQPARVADINFYVDKPKEKVVANNAPARRADPQPVSSDGFEDFLVSLLAASNPVMPVGLSLFSSTSSNFAPKKAVVPSQKVPPGLRSLYRGVEGFNSLDEVYSAATQTMKLDHKDVEHIGNVTKLQSKSLVWYEQRAGRITSSVSHSVLRTSTTKPSQYLIKSICCDRPSNLKTTAIMWGNEHEQVARQQYAEGAISSVHSDLKVNNCGLLIKRERPFLAASPDAMLACSCQGMGVLEIKCPFKFREMSVEEMSKEKDSCLDQNLELKESHQYYTQTQHQMYVTGASYFLVWLPTGGHVCTVFPDKEYTLTSVPVLTAFREGHIRPELLFRKLELGTKQTEHGNKQGHCSCGSADNVPMLGCDDDKCTHQWFHWACVGITKEPRSKTWYCDNCKSSNTKRKRQRRQ</sequence>
<dbReference type="CDD" id="cd22343">
    <property type="entry name" value="PDDEXK_lambda_exonuclease-like"/>
    <property type="match status" value="1"/>
</dbReference>
<feature type="domain" description="PHD-type" evidence="5">
    <location>
        <begin position="782"/>
        <end position="832"/>
    </location>
</feature>
<dbReference type="PANTHER" id="PTHR47526">
    <property type="entry name" value="ATP-DEPENDENT DNA HELICASE"/>
    <property type="match status" value="1"/>
</dbReference>
<evidence type="ECO:0000259" key="6">
    <source>
        <dbReference type="PROSITE" id="PS50966"/>
    </source>
</evidence>
<dbReference type="SUPFAM" id="SSF52980">
    <property type="entry name" value="Restriction endonuclease-like"/>
    <property type="match status" value="1"/>
</dbReference>
<dbReference type="InterPro" id="IPR013083">
    <property type="entry name" value="Znf_RING/FYVE/PHD"/>
</dbReference>
<gene>
    <name evidence="7" type="ORF">JOQ06_014002</name>
</gene>